<evidence type="ECO:0000313" key="2">
    <source>
        <dbReference type="Proteomes" id="UP000688137"/>
    </source>
</evidence>
<name>A0A8S1MJR9_PARPR</name>
<organism evidence="1 2">
    <name type="scientific">Paramecium primaurelia</name>
    <dbReference type="NCBI Taxonomy" id="5886"/>
    <lineage>
        <taxon>Eukaryota</taxon>
        <taxon>Sar</taxon>
        <taxon>Alveolata</taxon>
        <taxon>Ciliophora</taxon>
        <taxon>Intramacronucleata</taxon>
        <taxon>Oligohymenophorea</taxon>
        <taxon>Peniculida</taxon>
        <taxon>Parameciidae</taxon>
        <taxon>Paramecium</taxon>
    </lineage>
</organism>
<proteinExistence type="predicted"/>
<sequence>MKIQLFVPSIILISGNECILKDNLAKTQILKNNVIIQTIRLYNVTGTTLVSIIYSNLVIYS</sequence>
<gene>
    <name evidence="1" type="ORF">PPRIM_AZ9-3.1.T0610164</name>
</gene>
<dbReference type="AlphaFoldDB" id="A0A8S1MJR9"/>
<accession>A0A8S1MJR9</accession>
<protein>
    <submittedName>
        <fullName evidence="1">Uncharacterized protein</fullName>
    </submittedName>
</protein>
<evidence type="ECO:0000313" key="1">
    <source>
        <dbReference type="EMBL" id="CAD8079182.1"/>
    </source>
</evidence>
<reference evidence="1" key="1">
    <citation type="submission" date="2021-01" db="EMBL/GenBank/DDBJ databases">
        <authorList>
            <consortium name="Genoscope - CEA"/>
            <person name="William W."/>
        </authorList>
    </citation>
    <scope>NUCLEOTIDE SEQUENCE</scope>
</reference>
<dbReference type="Proteomes" id="UP000688137">
    <property type="component" value="Unassembled WGS sequence"/>
</dbReference>
<keyword evidence="2" id="KW-1185">Reference proteome</keyword>
<dbReference type="EMBL" id="CAJJDM010000062">
    <property type="protein sequence ID" value="CAD8079182.1"/>
    <property type="molecule type" value="Genomic_DNA"/>
</dbReference>
<comment type="caution">
    <text evidence="1">The sequence shown here is derived from an EMBL/GenBank/DDBJ whole genome shotgun (WGS) entry which is preliminary data.</text>
</comment>